<evidence type="ECO:0000256" key="12">
    <source>
        <dbReference type="ARBA" id="ARBA00023326"/>
    </source>
</evidence>
<evidence type="ECO:0000256" key="13">
    <source>
        <dbReference type="RuleBase" id="RU361168"/>
    </source>
</evidence>
<dbReference type="FunFam" id="3.20.20.70:FF:000197">
    <property type="entry name" value="Alpha-galactosidase"/>
    <property type="match status" value="1"/>
</dbReference>
<dbReference type="CDD" id="cd14792">
    <property type="entry name" value="GH27"/>
    <property type="match status" value="1"/>
</dbReference>
<comment type="subcellular location">
    <subcellularLocation>
        <location evidence="2">Secreted</location>
    </subcellularLocation>
</comment>
<comment type="catalytic activity">
    <reaction evidence="1 13">
        <text>Hydrolysis of terminal, non-reducing alpha-D-galactose residues in alpha-D-galactosides, including galactose oligosaccharides, galactomannans and galactolipids.</text>
        <dbReference type="EC" id="3.2.1.22"/>
    </reaction>
</comment>
<dbReference type="Proteomes" id="UP000663841">
    <property type="component" value="Unassembled WGS sequence"/>
</dbReference>
<evidence type="ECO:0000256" key="1">
    <source>
        <dbReference type="ARBA" id="ARBA00001255"/>
    </source>
</evidence>
<keyword evidence="11 13" id="KW-0326">Glycosidase</keyword>
<dbReference type="AlphaFoldDB" id="A0A8H3AGX9"/>
<evidence type="ECO:0000256" key="3">
    <source>
        <dbReference type="ARBA" id="ARBA00009743"/>
    </source>
</evidence>
<dbReference type="InterPro" id="IPR041233">
    <property type="entry name" value="Melibiase_C"/>
</dbReference>
<keyword evidence="12" id="KW-0624">Polysaccharide degradation</keyword>
<dbReference type="InterPro" id="IPR013785">
    <property type="entry name" value="Aldolase_TIM"/>
</dbReference>
<keyword evidence="10" id="KW-0119">Carbohydrate metabolism</keyword>
<dbReference type="Pfam" id="PF17801">
    <property type="entry name" value="Melibiase_C"/>
    <property type="match status" value="1"/>
</dbReference>
<reference evidence="15" key="1">
    <citation type="submission" date="2021-01" db="EMBL/GenBank/DDBJ databases">
        <authorList>
            <person name="Kaushik A."/>
        </authorList>
    </citation>
    <scope>NUCLEOTIDE SEQUENCE</scope>
    <source>
        <strain evidence="15">AG3-T5</strain>
    </source>
</reference>
<keyword evidence="9" id="KW-0325">Glycoprotein</keyword>
<dbReference type="InterPro" id="IPR002241">
    <property type="entry name" value="Glyco_hydro_27"/>
</dbReference>
<dbReference type="EC" id="3.2.1.22" evidence="4 13"/>
<dbReference type="Pfam" id="PF16499">
    <property type="entry name" value="Melibiase_2"/>
    <property type="match status" value="1"/>
</dbReference>
<name>A0A8H3AGX9_9AGAM</name>
<dbReference type="PANTHER" id="PTHR11452">
    <property type="entry name" value="ALPHA-GALACTOSIDASE/ALPHA-N-ACETYLGALACTOSAMINIDASE"/>
    <property type="match status" value="1"/>
</dbReference>
<evidence type="ECO:0000256" key="7">
    <source>
        <dbReference type="ARBA" id="ARBA00022801"/>
    </source>
</evidence>
<dbReference type="SUPFAM" id="SSF51445">
    <property type="entry name" value="(Trans)glycosidases"/>
    <property type="match status" value="1"/>
</dbReference>
<dbReference type="PRINTS" id="PR00740">
    <property type="entry name" value="GLHYDRLASE27"/>
</dbReference>
<dbReference type="GO" id="GO:0005576">
    <property type="term" value="C:extracellular region"/>
    <property type="evidence" value="ECO:0007669"/>
    <property type="project" value="UniProtKB-SubCell"/>
</dbReference>
<gene>
    <name evidence="15" type="ORF">RDB_LOCUS45106</name>
</gene>
<evidence type="ECO:0000313" key="15">
    <source>
        <dbReference type="EMBL" id="CAE6421157.1"/>
    </source>
</evidence>
<comment type="similarity">
    <text evidence="3 13">Belongs to the glycosyl hydrolase 27 family.</text>
</comment>
<evidence type="ECO:0000256" key="9">
    <source>
        <dbReference type="ARBA" id="ARBA00023180"/>
    </source>
</evidence>
<dbReference type="EMBL" id="CAJMWW010000075">
    <property type="protein sequence ID" value="CAE6421157.1"/>
    <property type="molecule type" value="Genomic_DNA"/>
</dbReference>
<dbReference type="InterPro" id="IPR017853">
    <property type="entry name" value="GH"/>
</dbReference>
<feature type="domain" description="Alpha galactosidase C-terminal" evidence="14">
    <location>
        <begin position="426"/>
        <end position="498"/>
    </location>
</feature>
<dbReference type="Gene3D" id="2.60.120.260">
    <property type="entry name" value="Galactose-binding domain-like"/>
    <property type="match status" value="1"/>
</dbReference>
<evidence type="ECO:0000256" key="5">
    <source>
        <dbReference type="ARBA" id="ARBA00022525"/>
    </source>
</evidence>
<dbReference type="Gene3D" id="3.20.20.70">
    <property type="entry name" value="Aldolase class I"/>
    <property type="match status" value="1"/>
</dbReference>
<evidence type="ECO:0000313" key="16">
    <source>
        <dbReference type="Proteomes" id="UP000663841"/>
    </source>
</evidence>
<dbReference type="PANTHER" id="PTHR11452:SF75">
    <property type="entry name" value="ALPHA-GALACTOSIDASE MEL1"/>
    <property type="match status" value="1"/>
</dbReference>
<accession>A0A8H3AGX9</accession>
<comment type="caution">
    <text evidence="15">The sequence shown here is derived from an EMBL/GenBank/DDBJ whole genome shotgun (WGS) entry which is preliminary data.</text>
</comment>
<evidence type="ECO:0000259" key="14">
    <source>
        <dbReference type="Pfam" id="PF17801"/>
    </source>
</evidence>
<proteinExistence type="inferred from homology"/>
<keyword evidence="7 13" id="KW-0378">Hydrolase</keyword>
<dbReference type="Gene3D" id="2.60.40.1180">
    <property type="entry name" value="Golgi alpha-mannosidase II"/>
    <property type="match status" value="1"/>
</dbReference>
<dbReference type="GO" id="GO:0000272">
    <property type="term" value="P:polysaccharide catabolic process"/>
    <property type="evidence" value="ECO:0007669"/>
    <property type="project" value="UniProtKB-KW"/>
</dbReference>
<protein>
    <recommendedName>
        <fullName evidence="4 13">Alpha-galactosidase</fullName>
        <ecNumber evidence="4 13">3.2.1.22</ecNumber>
    </recommendedName>
    <alternativeName>
        <fullName evidence="13">Melibiase</fullName>
    </alternativeName>
</protein>
<dbReference type="InterPro" id="IPR013780">
    <property type="entry name" value="Glyco_hydro_b"/>
</dbReference>
<dbReference type="FunFam" id="2.60.40.1180:FF:000008">
    <property type="entry name" value="Alpha-galactosidase"/>
    <property type="match status" value="1"/>
</dbReference>
<dbReference type="SUPFAM" id="SSF51011">
    <property type="entry name" value="Glycosyl hydrolase domain"/>
    <property type="match status" value="1"/>
</dbReference>
<evidence type="ECO:0000256" key="4">
    <source>
        <dbReference type="ARBA" id="ARBA00012755"/>
    </source>
</evidence>
<evidence type="ECO:0000256" key="2">
    <source>
        <dbReference type="ARBA" id="ARBA00004613"/>
    </source>
</evidence>
<sequence length="646" mass="70454">MAFFAVEEMRSLDTLMFCLLWRALWRMFFSPFISIIRIASITTTRWKNVRLHPLKYFGPDFLLHIVRFPCFLLGISHWWKHRIDEPIKSLTHTVTRVSAVHSHIIPGAMYHLKLLALLLAASSSFALDNGLSRTPALGFNGYNAFSCSGSETNYKTTADQLVSLGLKDAGYQYLNIDCGWQGTARNASGGFTWNTALFPSGIPSLVNYVHQKGLKFGLYGDAGYYSCDATGGNSKWLGSRGYEKQDATLFASWNIDYLKYDNCFITAPNDFVNYSPSIQLQPFYALMRDALNATGKPIVYSVCEWGIQDPARWEPTGNSWRMSNDIADGWDHVVRIINEVAPITGFARPGAFNDLDMLEVGNSGMTIEEQKTHFAFWAAAKSPLLIGTKLAGISTNALAILKNPRLLAVNQDSLGKSIGLQRRYAGDKDIWSGPLSDGSTVVIVINWQNSARNLTFDLADIGVSSANAVDLWTGSSLGKLSGSYTANIAAHGSFALKLTSAQTLPARTFTYYNAAAASNTLSGGANTRVVNSTVTIVGYLGNGAGTLKFNNIDGGAGGTKLVSFDYIHADWTMSNTACSNCRNAYVSVNGGTAVQVQFPISGMSWDILYSGFKVSLSGFQSGKNNTITITNPSAYAPDFYRIGIAN</sequence>
<dbReference type="GO" id="GO:0004557">
    <property type="term" value="F:alpha-galactosidase activity"/>
    <property type="evidence" value="ECO:0007669"/>
    <property type="project" value="UniProtKB-EC"/>
</dbReference>
<keyword evidence="8 13" id="KW-1015">Disulfide bond</keyword>
<evidence type="ECO:0000256" key="10">
    <source>
        <dbReference type="ARBA" id="ARBA00023277"/>
    </source>
</evidence>
<keyword evidence="6" id="KW-0732">Signal</keyword>
<evidence type="ECO:0000256" key="8">
    <source>
        <dbReference type="ARBA" id="ARBA00023157"/>
    </source>
</evidence>
<organism evidence="15 16">
    <name type="scientific">Rhizoctonia solani</name>
    <dbReference type="NCBI Taxonomy" id="456999"/>
    <lineage>
        <taxon>Eukaryota</taxon>
        <taxon>Fungi</taxon>
        <taxon>Dikarya</taxon>
        <taxon>Basidiomycota</taxon>
        <taxon>Agaricomycotina</taxon>
        <taxon>Agaricomycetes</taxon>
        <taxon>Cantharellales</taxon>
        <taxon>Ceratobasidiaceae</taxon>
        <taxon>Rhizoctonia</taxon>
    </lineage>
</organism>
<evidence type="ECO:0000256" key="6">
    <source>
        <dbReference type="ARBA" id="ARBA00022729"/>
    </source>
</evidence>
<dbReference type="CDD" id="cd04081">
    <property type="entry name" value="CBM35_galactosidase-like"/>
    <property type="match status" value="1"/>
</dbReference>
<keyword evidence="5" id="KW-0964">Secreted</keyword>
<evidence type="ECO:0000256" key="11">
    <source>
        <dbReference type="ARBA" id="ARBA00023295"/>
    </source>
</evidence>